<dbReference type="GO" id="GO:0033627">
    <property type="term" value="P:cell adhesion mediated by integrin"/>
    <property type="evidence" value="ECO:0007669"/>
    <property type="project" value="TreeGrafter"/>
</dbReference>
<evidence type="ECO:0000256" key="8">
    <source>
        <dbReference type="ARBA" id="ARBA00022889"/>
    </source>
</evidence>
<keyword evidence="13 15" id="KW-0675">Receptor</keyword>
<evidence type="ECO:0000256" key="2">
    <source>
        <dbReference type="ARBA" id="ARBA00008054"/>
    </source>
</evidence>
<dbReference type="GO" id="GO:0008305">
    <property type="term" value="C:integrin complex"/>
    <property type="evidence" value="ECO:0000318"/>
    <property type="project" value="GO_Central"/>
</dbReference>
<dbReference type="GO" id="GO:0098609">
    <property type="term" value="P:cell-cell adhesion"/>
    <property type="evidence" value="ECO:0000318"/>
    <property type="project" value="GO_Central"/>
</dbReference>
<dbReference type="Gene3D" id="3.40.50.410">
    <property type="entry name" value="von Willebrand factor, type A domain"/>
    <property type="match status" value="1"/>
</dbReference>
<keyword evidence="16" id="KW-1185">Reference proteome</keyword>
<dbReference type="Pfam" id="PF00092">
    <property type="entry name" value="VWA"/>
    <property type="match status" value="1"/>
</dbReference>
<dbReference type="GO" id="GO:0005178">
    <property type="term" value="F:integrin binding"/>
    <property type="evidence" value="ECO:0007669"/>
    <property type="project" value="TreeGrafter"/>
</dbReference>
<organism evidence="16 17">
    <name type="scientific">Xenopus laevis</name>
    <name type="common">African clawed frog</name>
    <dbReference type="NCBI Taxonomy" id="8355"/>
    <lineage>
        <taxon>Eukaryota</taxon>
        <taxon>Metazoa</taxon>
        <taxon>Chordata</taxon>
        <taxon>Craniata</taxon>
        <taxon>Vertebrata</taxon>
        <taxon>Euteleostomi</taxon>
        <taxon>Amphibia</taxon>
        <taxon>Batrachia</taxon>
        <taxon>Anura</taxon>
        <taxon>Pipoidea</taxon>
        <taxon>Pipidae</taxon>
        <taxon>Xenopodinae</taxon>
        <taxon>Xenopus</taxon>
        <taxon>Xenopus</taxon>
    </lineage>
</organism>
<dbReference type="GO" id="GO:0046872">
    <property type="term" value="F:metal ion binding"/>
    <property type="evidence" value="ECO:0007669"/>
    <property type="project" value="UniProtKB-KW"/>
</dbReference>
<dbReference type="AlphaFoldDB" id="A0A1L8HD32"/>
<accession>A0A1L8HD32</accession>
<evidence type="ECO:0000256" key="15">
    <source>
        <dbReference type="RuleBase" id="RU003762"/>
    </source>
</evidence>
<dbReference type="Gene3D" id="2.60.40.1510">
    <property type="entry name" value="ntegrin, alpha v. Chain A, domain 3"/>
    <property type="match status" value="1"/>
</dbReference>
<dbReference type="SMART" id="SM00327">
    <property type="entry name" value="VWA"/>
    <property type="match status" value="1"/>
</dbReference>
<dbReference type="SUPFAM" id="SSF69318">
    <property type="entry name" value="Integrin alpha N-terminal domain"/>
    <property type="match status" value="1"/>
</dbReference>
<sequence>MRTGIQILAFIFIKTIVAVSCFNIDTAEVLSFKKNEKSHFGLKVKQYSAGSERGVYVTSPLEETEGRKAGGVFKCPIDFNNKIKCTQIDLDPGEGQLPGTAYPIVTLAQNMDTMVACQQRKGRQHRSTTEELNGVCFLFEKGSHTQTFTNITKNAQMSLLEKNTNNNNNVGRVEPLINDIIYAKSPKSALGNANNNNNNNNLQDDGDTGTEIAIVLDGSGSISKEDFQKAKDFISNMITMFWEKCLECQFAVVQYGDIIQTEFDIQESRNGRSILQKVKDIQQVGNVTKTASALLHVLDSIFTEEHGSVETATKIILVLTDGDIFWDPVDINDVMNKPQMTNIERFVIGVGEAFEKDKALKTLKTIASQGEEHLLTVDDYSKLQGLLTSLQQKIIGIEGTKGDALEFELAEAGFSAHLKTKESMILGAVGAFDWSGGLMLYQINAQPHKIIFLNETKEKASEASYSYLGYSVTTAERKHTSLYISGAPRHSNVGKVLIFEKDIRTYRLSQELKGEQIGSYFGSELCSVDIDFDNYTDLLMVGAPFYHIKGEEGRVYVYRLNDEGHHKLFDTLEQPQYPFARFGYSIANIGDISGDGYKDIAIGAPLEGHLENPDSFGSVYIYNGESNGIRTTPSQRIRASTIKKAPRYCPYFGLSIDGGLDLTNDEYPDIAVGSLGSLIILRSRLVVQLKASVDLTPKIIPVINTNTSLTARLCFTITPFKQKEFVKSHLYYAVDLDVEMKQKRIEFRKGDSGKGKLFLVNDNCSDHVLTVLPCTDCFTSIKIKVSYTLDSDLNRDLPAPILDVYDHAHNHTYFEIPYEKDCNNKPVCIPNLKLTTKLSGNELIVGYTRDLIMTFSLVNFGDGSYLTTMMVTFPKTLQFKMVKTPVFPVIKCSPPEMLPPLCSVMSCSIGYPVFNKSSAEFSIIWQLEEVRFPTKNAVISLNVSNINDGSKPLNVQRDLLVKHSFTAIVTGPKTGIFVNVSEESAQSVDIQYTFHVNGENQFHVPLTLDLQMPVKIKGFNIGTLKAIQKTQNPTQCKNETKPCRSELPIATAKKSLEPCMCVNIQCKMTDDREDITVTAELSLPELNKLIQDTQELIVTGEILYDDSLYRNLKDGYHKAKIPITLLKLEIINTLPVIIGSTIGGILLLLLIIVILVKCGFFKRKYKTAEQDE</sequence>
<keyword evidence="6" id="KW-0677">Repeat</keyword>
<evidence type="ECO:0000256" key="11">
    <source>
        <dbReference type="ARBA" id="ARBA00023136"/>
    </source>
</evidence>
<dbReference type="STRING" id="8355.A0A1L8HD32"/>
<feature type="transmembrane region" description="Helical" evidence="15">
    <location>
        <begin position="1134"/>
        <end position="1156"/>
    </location>
</feature>
<evidence type="ECO:0000256" key="4">
    <source>
        <dbReference type="ARBA" id="ARBA00022723"/>
    </source>
</evidence>
<dbReference type="Pfam" id="PF21520">
    <property type="entry name" value="ITGAX-like_Ig_3"/>
    <property type="match status" value="1"/>
</dbReference>
<evidence type="ECO:0000256" key="7">
    <source>
        <dbReference type="ARBA" id="ARBA00022837"/>
    </source>
</evidence>
<reference evidence="17" key="1">
    <citation type="submission" date="2025-08" db="UniProtKB">
        <authorList>
            <consortium name="RefSeq"/>
        </authorList>
    </citation>
    <scope>IDENTIFICATION</scope>
    <source>
        <strain evidence="17">J_2021</strain>
        <tissue evidence="17">Erythrocytes</tissue>
    </source>
</reference>
<dbReference type="Pfam" id="PF20805">
    <property type="entry name" value="Integrin_A_Ig_2"/>
    <property type="match status" value="1"/>
</dbReference>
<evidence type="ECO:0000256" key="3">
    <source>
        <dbReference type="ARBA" id="ARBA00022692"/>
    </source>
</evidence>
<dbReference type="InterPro" id="IPR002035">
    <property type="entry name" value="VWF_A"/>
</dbReference>
<keyword evidence="12" id="KW-1015">Disulfide bond</keyword>
<evidence type="ECO:0000313" key="17">
    <source>
        <dbReference type="RefSeq" id="XP_041437581.1"/>
    </source>
</evidence>
<feature type="chain" id="PRO_5035351942" evidence="15">
    <location>
        <begin position="22"/>
        <end position="1172"/>
    </location>
</feature>
<dbReference type="SUPFAM" id="SSF53300">
    <property type="entry name" value="vWA-like"/>
    <property type="match status" value="1"/>
</dbReference>
<protein>
    <submittedName>
        <fullName evidence="17">Integrin alpha-E isoform X2</fullName>
    </submittedName>
</protein>
<keyword evidence="7" id="KW-0106">Calcium</keyword>
<gene>
    <name evidence="17" type="primary">itgae.L</name>
</gene>
<dbReference type="RefSeq" id="XP_041437581.1">
    <property type="nucleotide sequence ID" value="XM_041581647.1"/>
</dbReference>
<evidence type="ECO:0000256" key="13">
    <source>
        <dbReference type="ARBA" id="ARBA00023170"/>
    </source>
</evidence>
<keyword evidence="3 15" id="KW-0812">Transmembrane</keyword>
<keyword evidence="8 15" id="KW-0130">Cell adhesion</keyword>
<dbReference type="Gene3D" id="2.60.40.1460">
    <property type="entry name" value="Integrin domains. Chain A, domain 2"/>
    <property type="match status" value="1"/>
</dbReference>
<dbReference type="PRINTS" id="PR00453">
    <property type="entry name" value="VWFADOMAIN"/>
</dbReference>
<dbReference type="CTD" id="108707931"/>
<dbReference type="Proteomes" id="UP000186698">
    <property type="component" value="Chromosome 2L"/>
</dbReference>
<evidence type="ECO:0000256" key="10">
    <source>
        <dbReference type="ARBA" id="ARBA00023037"/>
    </source>
</evidence>
<dbReference type="InterPro" id="IPR048285">
    <property type="entry name" value="Integrin_alpha_Ig-like_2"/>
</dbReference>
<dbReference type="GeneID" id="108707931"/>
<keyword evidence="4" id="KW-0479">Metal-binding</keyword>
<evidence type="ECO:0000256" key="5">
    <source>
        <dbReference type="ARBA" id="ARBA00022729"/>
    </source>
</evidence>
<name>A0A1L8HD32_XENLA</name>
<dbReference type="Pfam" id="PF00357">
    <property type="entry name" value="Integrin_alpha"/>
    <property type="match status" value="1"/>
</dbReference>
<proteinExistence type="inferred from homology"/>
<evidence type="ECO:0000256" key="12">
    <source>
        <dbReference type="ARBA" id="ARBA00023157"/>
    </source>
</evidence>
<comment type="similarity">
    <text evidence="2 15">Belongs to the integrin alpha chain family.</text>
</comment>
<dbReference type="Gene3D" id="2.130.10.130">
    <property type="entry name" value="Integrin alpha, N-terminal"/>
    <property type="match status" value="2"/>
</dbReference>
<dbReference type="PRINTS" id="PR01185">
    <property type="entry name" value="INTEGRINA"/>
</dbReference>
<dbReference type="InterPro" id="IPR032695">
    <property type="entry name" value="Integrin_dom_sf"/>
</dbReference>
<evidence type="ECO:0000256" key="6">
    <source>
        <dbReference type="ARBA" id="ARBA00022737"/>
    </source>
</evidence>
<dbReference type="Pfam" id="PF01839">
    <property type="entry name" value="FG-GAP"/>
    <property type="match status" value="2"/>
</dbReference>
<dbReference type="OMA" id="FKRMQKP"/>
<keyword evidence="10 15" id="KW-0401">Integrin</keyword>
<dbReference type="InterPro" id="IPR013517">
    <property type="entry name" value="FG-GAP"/>
</dbReference>
<evidence type="ECO:0000313" key="16">
    <source>
        <dbReference type="Proteomes" id="UP000186698"/>
    </source>
</evidence>
<dbReference type="Gene3D" id="1.20.5.930">
    <property type="entry name" value="Bicelle-embedded integrin alpha(iib) transmembrane segment"/>
    <property type="match status" value="1"/>
</dbReference>
<feature type="signal peptide" evidence="15">
    <location>
        <begin position="1"/>
        <end position="21"/>
    </location>
</feature>
<keyword evidence="9 15" id="KW-1133">Transmembrane helix</keyword>
<evidence type="ECO:0000256" key="9">
    <source>
        <dbReference type="ARBA" id="ARBA00022989"/>
    </source>
</evidence>
<evidence type="ECO:0000256" key="1">
    <source>
        <dbReference type="ARBA" id="ARBA00004479"/>
    </source>
</evidence>
<keyword evidence="5 15" id="KW-0732">Signal</keyword>
<evidence type="ECO:0000256" key="14">
    <source>
        <dbReference type="ARBA" id="ARBA00023180"/>
    </source>
</evidence>
<dbReference type="InterPro" id="IPR028994">
    <property type="entry name" value="Integrin_alpha_N"/>
</dbReference>
<dbReference type="InterPro" id="IPR036465">
    <property type="entry name" value="vWFA_dom_sf"/>
</dbReference>
<dbReference type="GO" id="GO:0038023">
    <property type="term" value="F:signaling receptor activity"/>
    <property type="evidence" value="ECO:0000318"/>
    <property type="project" value="GO_Central"/>
</dbReference>
<dbReference type="InterPro" id="IPR048633">
    <property type="entry name" value="ITGAX-like_Ig_3"/>
</dbReference>
<keyword evidence="14" id="KW-0325">Glycoprotein</keyword>
<dbReference type="GO" id="GO:0009986">
    <property type="term" value="C:cell surface"/>
    <property type="evidence" value="ECO:0000318"/>
    <property type="project" value="GO_Central"/>
</dbReference>
<dbReference type="GO" id="GO:0007229">
    <property type="term" value="P:integrin-mediated signaling pathway"/>
    <property type="evidence" value="ECO:0000318"/>
    <property type="project" value="GO_Central"/>
</dbReference>
<dbReference type="SMART" id="SM00191">
    <property type="entry name" value="Int_alpha"/>
    <property type="match status" value="4"/>
</dbReference>
<dbReference type="InterPro" id="IPR018184">
    <property type="entry name" value="Integrin_alpha_C_CS"/>
</dbReference>
<dbReference type="GO" id="GO:0007160">
    <property type="term" value="P:cell-matrix adhesion"/>
    <property type="evidence" value="ECO:0007669"/>
    <property type="project" value="TreeGrafter"/>
</dbReference>
<dbReference type="PROSITE" id="PS51470">
    <property type="entry name" value="FG_GAP"/>
    <property type="match status" value="3"/>
</dbReference>
<dbReference type="Gene3D" id="2.60.40.1530">
    <property type="entry name" value="ntegrin, alpha v. Chain A, domain 4"/>
    <property type="match status" value="1"/>
</dbReference>
<keyword evidence="11 15" id="KW-0472">Membrane</keyword>
<dbReference type="InterPro" id="IPR000413">
    <property type="entry name" value="Integrin_alpha"/>
</dbReference>
<dbReference type="PANTHER" id="PTHR23220:SF79">
    <property type="entry name" value="INTEGRIN ALPHA-E"/>
    <property type="match status" value="1"/>
</dbReference>
<dbReference type="PROSITE" id="PS50234">
    <property type="entry name" value="VWFA"/>
    <property type="match status" value="1"/>
</dbReference>
<dbReference type="GO" id="GO:0009897">
    <property type="term" value="C:external side of plasma membrane"/>
    <property type="evidence" value="ECO:0007669"/>
    <property type="project" value="TreeGrafter"/>
</dbReference>
<dbReference type="PANTHER" id="PTHR23220">
    <property type="entry name" value="INTEGRIN ALPHA"/>
    <property type="match status" value="1"/>
</dbReference>
<dbReference type="SUPFAM" id="SSF69179">
    <property type="entry name" value="Integrin domains"/>
    <property type="match status" value="2"/>
</dbReference>
<dbReference type="PaxDb" id="8355-A0A1L8HD32"/>
<comment type="subcellular location">
    <subcellularLocation>
        <location evidence="1 15">Membrane</location>
        <topology evidence="1 15">Single-pass type I membrane protein</topology>
    </subcellularLocation>
</comment>
<dbReference type="InterPro" id="IPR013519">
    <property type="entry name" value="Int_alpha_beta-p"/>
</dbReference>